<dbReference type="Pfam" id="PF03401">
    <property type="entry name" value="TctC"/>
    <property type="match status" value="1"/>
</dbReference>
<dbReference type="InterPro" id="IPR042100">
    <property type="entry name" value="Bug_dom1"/>
</dbReference>
<name>A0A1W6ZQ38_9HYPH</name>
<evidence type="ECO:0000313" key="2">
    <source>
        <dbReference type="EMBL" id="ARP99481.1"/>
    </source>
</evidence>
<sequence length="386" mass="41012">MGPLGRRDQEGGHIDRLIAAEIKVDPIAFRQINLDSEFKKIKFWEDDDVRDLTFQQKRSAKASSRKSRAIAVAAIGALLVLSSPNTSWAQGYPNKPITILVGFAPGGLIDVISRLVGQRLQEKLGQTVVVENRAGAAGNIAHRRVATSDADGYTILGGTTSLAINETVFTKRGYVADDFIAVSIAALSPEMISAPAGGAKTLKEFIDSSRSTSAQFGTAGAGSASYITTQYFFQNIAKIPTTHIPFQGGAPAVAAALGNQIPLVATPPAAGAAAPVKAGKLRGLAVAADKRMALLPDVPTYSESGYPGFTAFAWTGFFVPAKTPKEIAVKLNEAITEILKEPAIGAKLQELGFEPIYLDQPASEAMFRAEIKKWRTMIEAIGLKVE</sequence>
<gene>
    <name evidence="2" type="ORF">CAK95_10590</name>
</gene>
<evidence type="ECO:0000256" key="1">
    <source>
        <dbReference type="ARBA" id="ARBA00006987"/>
    </source>
</evidence>
<reference evidence="2 3" key="1">
    <citation type="submission" date="2017-05" db="EMBL/GenBank/DDBJ databases">
        <title>Full genome sequence of Pseudorhodoplanes sinuspersici.</title>
        <authorList>
            <person name="Dastgheib S.M.M."/>
            <person name="Shavandi M."/>
            <person name="Tirandaz H."/>
        </authorList>
    </citation>
    <scope>NUCLEOTIDE SEQUENCE [LARGE SCALE GENOMIC DNA]</scope>
    <source>
        <strain evidence="2 3">RIPI110</strain>
    </source>
</reference>
<comment type="similarity">
    <text evidence="1">Belongs to the UPF0065 (bug) family.</text>
</comment>
<protein>
    <recommendedName>
        <fullName evidence="4">Tripartite tricarboxylate transporter substrate binding protein</fullName>
    </recommendedName>
</protein>
<evidence type="ECO:0008006" key="4">
    <source>
        <dbReference type="Google" id="ProtNLM"/>
    </source>
</evidence>
<dbReference type="Gene3D" id="3.40.190.10">
    <property type="entry name" value="Periplasmic binding protein-like II"/>
    <property type="match status" value="1"/>
</dbReference>
<dbReference type="KEGG" id="psin:CAK95_10590"/>
<dbReference type="PANTHER" id="PTHR42928:SF5">
    <property type="entry name" value="BLR1237 PROTEIN"/>
    <property type="match status" value="1"/>
</dbReference>
<organism evidence="2 3">
    <name type="scientific">Pseudorhodoplanes sinuspersici</name>
    <dbReference type="NCBI Taxonomy" id="1235591"/>
    <lineage>
        <taxon>Bacteria</taxon>
        <taxon>Pseudomonadati</taxon>
        <taxon>Pseudomonadota</taxon>
        <taxon>Alphaproteobacteria</taxon>
        <taxon>Hyphomicrobiales</taxon>
        <taxon>Pseudorhodoplanes</taxon>
    </lineage>
</organism>
<dbReference type="InterPro" id="IPR005064">
    <property type="entry name" value="BUG"/>
</dbReference>
<dbReference type="EMBL" id="CP021112">
    <property type="protein sequence ID" value="ARP99481.1"/>
    <property type="molecule type" value="Genomic_DNA"/>
</dbReference>
<accession>A0A1W6ZQ38</accession>
<proteinExistence type="inferred from homology"/>
<dbReference type="AlphaFoldDB" id="A0A1W6ZQ38"/>
<keyword evidence="3" id="KW-1185">Reference proteome</keyword>
<dbReference type="STRING" id="1235591.CAK95_10590"/>
<dbReference type="Proteomes" id="UP000194137">
    <property type="component" value="Chromosome"/>
</dbReference>
<dbReference type="PANTHER" id="PTHR42928">
    <property type="entry name" value="TRICARBOXYLATE-BINDING PROTEIN"/>
    <property type="match status" value="1"/>
</dbReference>
<dbReference type="SUPFAM" id="SSF53850">
    <property type="entry name" value="Periplasmic binding protein-like II"/>
    <property type="match status" value="1"/>
</dbReference>
<dbReference type="Gene3D" id="3.40.190.150">
    <property type="entry name" value="Bordetella uptake gene, domain 1"/>
    <property type="match status" value="1"/>
</dbReference>
<evidence type="ECO:0000313" key="3">
    <source>
        <dbReference type="Proteomes" id="UP000194137"/>
    </source>
</evidence>